<organism evidence="1">
    <name type="scientific">marine metagenome</name>
    <dbReference type="NCBI Taxonomy" id="408172"/>
    <lineage>
        <taxon>unclassified sequences</taxon>
        <taxon>metagenomes</taxon>
        <taxon>ecological metagenomes</taxon>
    </lineage>
</organism>
<evidence type="ECO:0000313" key="1">
    <source>
        <dbReference type="EMBL" id="SVA33396.1"/>
    </source>
</evidence>
<dbReference type="EMBL" id="UINC01007451">
    <property type="protein sequence ID" value="SVA33396.1"/>
    <property type="molecule type" value="Genomic_DNA"/>
</dbReference>
<dbReference type="AlphaFoldDB" id="A0A381UZ45"/>
<dbReference type="Pfam" id="PF13174">
    <property type="entry name" value="TPR_6"/>
    <property type="match status" value="1"/>
</dbReference>
<sequence>MHKKLFSAQIASIFFSSLFILVSCTEQNDPLIYKANEEWIQGHNHSALELLNEVLKKNPSGSKAEEALFRIGEIHHFSLNDSTRALMFFQEVRQMNPQGSFGYKAQKYIAEIAEFGLKDYDQAIIEYQNLINFYKKDFSNGDHQYRIASIYYKKQNYEQALMELEILLENYPKSPWVEETKFKIIEILYALNRCPEVRNQYRNFNLEYSKSRFKSEMDFLVASCLEEEGHLQDAYSRFKALEGQYAYPSILKMKLVGIEKRIEKKR</sequence>
<name>A0A381UZ45_9ZZZZ</name>
<reference evidence="1" key="1">
    <citation type="submission" date="2018-05" db="EMBL/GenBank/DDBJ databases">
        <authorList>
            <person name="Lanie J.A."/>
            <person name="Ng W.-L."/>
            <person name="Kazmierczak K.M."/>
            <person name="Andrzejewski T.M."/>
            <person name="Davidsen T.M."/>
            <person name="Wayne K.J."/>
            <person name="Tettelin H."/>
            <person name="Glass J.I."/>
            <person name="Rusch D."/>
            <person name="Podicherti R."/>
            <person name="Tsui H.-C.T."/>
            <person name="Winkler M.E."/>
        </authorList>
    </citation>
    <scope>NUCLEOTIDE SEQUENCE</scope>
</reference>
<accession>A0A381UZ45</accession>
<proteinExistence type="predicted"/>
<dbReference type="Pfam" id="PF13432">
    <property type="entry name" value="TPR_16"/>
    <property type="match status" value="1"/>
</dbReference>
<dbReference type="InterPro" id="IPR011990">
    <property type="entry name" value="TPR-like_helical_dom_sf"/>
</dbReference>
<dbReference type="Gene3D" id="1.25.40.10">
    <property type="entry name" value="Tetratricopeptide repeat domain"/>
    <property type="match status" value="2"/>
</dbReference>
<protein>
    <submittedName>
        <fullName evidence="1">Uncharacterized protein</fullName>
    </submittedName>
</protein>
<gene>
    <name evidence="1" type="ORF">METZ01_LOCUS86250</name>
</gene>
<dbReference type="SUPFAM" id="SSF48452">
    <property type="entry name" value="TPR-like"/>
    <property type="match status" value="1"/>
</dbReference>
<dbReference type="InterPro" id="IPR019734">
    <property type="entry name" value="TPR_rpt"/>
</dbReference>
<dbReference type="PROSITE" id="PS51257">
    <property type="entry name" value="PROKAR_LIPOPROTEIN"/>
    <property type="match status" value="1"/>
</dbReference>